<dbReference type="AlphaFoldDB" id="A0AAY4EPL4"/>
<dbReference type="GO" id="GO:0006270">
    <property type="term" value="P:DNA replication initiation"/>
    <property type="evidence" value="ECO:0007669"/>
    <property type="project" value="TreeGrafter"/>
</dbReference>
<dbReference type="RefSeq" id="XP_028812718.1">
    <property type="nucleotide sequence ID" value="XM_028956885.1"/>
</dbReference>
<dbReference type="GO" id="GO:0005664">
    <property type="term" value="C:nuclear origin of replication recognition complex"/>
    <property type="evidence" value="ECO:0007669"/>
    <property type="project" value="InterPro"/>
</dbReference>
<keyword evidence="3" id="KW-1017">Isopeptide bond</keyword>
<dbReference type="CDD" id="cd16075">
    <property type="entry name" value="ORC6_CTD"/>
    <property type="match status" value="1"/>
</dbReference>
<dbReference type="CDD" id="cd11583">
    <property type="entry name" value="Orc6_mid"/>
    <property type="match status" value="1"/>
</dbReference>
<dbReference type="InterPro" id="IPR008721">
    <property type="entry name" value="ORC6_cyclin_first"/>
</dbReference>
<dbReference type="FunFam" id="1.10.472.10:FF:000054">
    <property type="entry name" value="origin recognition complex subunit 6"/>
    <property type="match status" value="1"/>
</dbReference>
<organism evidence="14 15">
    <name type="scientific">Denticeps clupeoides</name>
    <name type="common">denticle herring</name>
    <dbReference type="NCBI Taxonomy" id="299321"/>
    <lineage>
        <taxon>Eukaryota</taxon>
        <taxon>Metazoa</taxon>
        <taxon>Chordata</taxon>
        <taxon>Craniata</taxon>
        <taxon>Vertebrata</taxon>
        <taxon>Euteleostomi</taxon>
        <taxon>Actinopterygii</taxon>
        <taxon>Neopterygii</taxon>
        <taxon>Teleostei</taxon>
        <taxon>Clupei</taxon>
        <taxon>Clupeiformes</taxon>
        <taxon>Denticipitoidei</taxon>
        <taxon>Denticipitidae</taxon>
        <taxon>Denticeps</taxon>
    </lineage>
</organism>
<proteinExistence type="inferred from homology"/>
<evidence type="ECO:0000313" key="15">
    <source>
        <dbReference type="Proteomes" id="UP000694580"/>
    </source>
</evidence>
<gene>
    <name evidence="14" type="primary">ORC6</name>
</gene>
<evidence type="ECO:0000256" key="1">
    <source>
        <dbReference type="ARBA" id="ARBA00004123"/>
    </source>
</evidence>
<reference evidence="14" key="2">
    <citation type="submission" date="2025-08" db="UniProtKB">
        <authorList>
            <consortium name="Ensembl"/>
        </authorList>
    </citation>
    <scope>IDENTIFICATION</scope>
</reference>
<keyword evidence="4" id="KW-0597">Phosphoprotein</keyword>
<feature type="compositionally biased region" description="Basic and acidic residues" evidence="11">
    <location>
        <begin position="218"/>
        <end position="234"/>
    </location>
</feature>
<feature type="domain" description="ORC6 second cyclin-like" evidence="13">
    <location>
        <begin position="95"/>
        <end position="179"/>
    </location>
</feature>
<keyword evidence="6" id="KW-0832">Ubl conjugation</keyword>
<evidence type="ECO:0000259" key="12">
    <source>
        <dbReference type="Pfam" id="PF05460"/>
    </source>
</evidence>
<sequence length="258" mass="28868">MDTEMFSKLASKMGITSAKILRQAEEYMRLSQVRCTGLANTTATSKAVICLELAANCMKFPLDKEYANKLSGLSKKAYQSNLRSMECMLGLQANLGLRDLAVQYGCLDAAKVANQILHRYEESLPAAQQQDLDLTKPLFTTAALFTACRCMKIKVEKKLAAASGAKKGIFDRLCSQLQSLGQQICSDVTHMKEPVKKAQKRQKTLLETLEQEEEQDDEHPTSLKNLKEADSEECVKQDYEAWKKKILENALKAKKMDS</sequence>
<evidence type="ECO:0000256" key="3">
    <source>
        <dbReference type="ARBA" id="ARBA00022499"/>
    </source>
</evidence>
<comment type="subunit">
    <text evidence="9">Component of ORC, a complex composed of at least 6 subunits: ORC1, ORC2, ORC3, ORC4, ORC5 and ORC6. ORC is regulated in a cell-cycle dependent manner. It is sequentially assembled at the exit from anaphase of mitosis and disassembled as cells enter S phase. Interacts with DBF4.</text>
</comment>
<evidence type="ECO:0000256" key="6">
    <source>
        <dbReference type="ARBA" id="ARBA00022843"/>
    </source>
</evidence>
<reference evidence="14" key="3">
    <citation type="submission" date="2025-09" db="UniProtKB">
        <authorList>
            <consortium name="Ensembl"/>
        </authorList>
    </citation>
    <scope>IDENTIFICATION</scope>
</reference>
<keyword evidence="8" id="KW-0539">Nucleus</keyword>
<dbReference type="Proteomes" id="UP000694580">
    <property type="component" value="Chromosome 16"/>
</dbReference>
<dbReference type="InterPro" id="IPR020529">
    <property type="entry name" value="ORC6_met/pln"/>
</dbReference>
<evidence type="ECO:0000256" key="2">
    <source>
        <dbReference type="ARBA" id="ARBA00010840"/>
    </source>
</evidence>
<dbReference type="GeneID" id="114766224"/>
<feature type="region of interest" description="Disordered" evidence="11">
    <location>
        <begin position="209"/>
        <end position="234"/>
    </location>
</feature>
<keyword evidence="15" id="KW-1185">Reference proteome</keyword>
<dbReference type="Gene3D" id="1.10.472.10">
    <property type="entry name" value="Cyclin-like"/>
    <property type="match status" value="1"/>
</dbReference>
<dbReference type="Ensembl" id="ENSDCDT00010069957.1">
    <property type="protein sequence ID" value="ENSDCDP00010059244.1"/>
    <property type="gene ID" value="ENSDCDG00010033154.1"/>
</dbReference>
<evidence type="ECO:0000256" key="8">
    <source>
        <dbReference type="ARBA" id="ARBA00023242"/>
    </source>
</evidence>
<evidence type="ECO:0000256" key="11">
    <source>
        <dbReference type="SAM" id="MobiDB-lite"/>
    </source>
</evidence>
<accession>A0AAY4EPL4</accession>
<evidence type="ECO:0000256" key="7">
    <source>
        <dbReference type="ARBA" id="ARBA00023125"/>
    </source>
</evidence>
<dbReference type="InterPro" id="IPR054113">
    <property type="entry name" value="ORC6_cyclin-like_2nd"/>
</dbReference>
<dbReference type="Pfam" id="PF21913">
    <property type="entry name" value="ORC6_2nd"/>
    <property type="match status" value="1"/>
</dbReference>
<comment type="similarity">
    <text evidence="2">Belongs to the ORC6 family.</text>
</comment>
<dbReference type="PANTHER" id="PTHR13394">
    <property type="entry name" value="ORIGIN RECOGNITION COMPLEX SUBUNIT 6"/>
    <property type="match status" value="1"/>
</dbReference>
<keyword evidence="5" id="KW-0235">DNA replication</keyword>
<evidence type="ECO:0000259" key="13">
    <source>
        <dbReference type="Pfam" id="PF21913"/>
    </source>
</evidence>
<dbReference type="PANTHER" id="PTHR13394:SF0">
    <property type="entry name" value="ORIGIN RECOGNITION COMPLEX SUBUNIT 6"/>
    <property type="match status" value="1"/>
</dbReference>
<feature type="domain" description="ORC6 first cyclin-like" evidence="12">
    <location>
        <begin position="7"/>
        <end position="92"/>
    </location>
</feature>
<protein>
    <recommendedName>
        <fullName evidence="10">Origin recognition complex subunit 6</fullName>
    </recommendedName>
</protein>
<evidence type="ECO:0000256" key="9">
    <source>
        <dbReference type="ARBA" id="ARBA00062917"/>
    </source>
</evidence>
<evidence type="ECO:0000313" key="14">
    <source>
        <dbReference type="Ensembl" id="ENSDCDP00010059244.1"/>
    </source>
</evidence>
<comment type="subcellular location">
    <subcellularLocation>
        <location evidence="1">Nucleus</location>
    </subcellularLocation>
</comment>
<evidence type="ECO:0000256" key="4">
    <source>
        <dbReference type="ARBA" id="ARBA00022553"/>
    </source>
</evidence>
<dbReference type="GeneTree" id="ENSGT00390000007370"/>
<keyword evidence="7" id="KW-0238">DNA-binding</keyword>
<dbReference type="Pfam" id="PF05460">
    <property type="entry name" value="ORC6"/>
    <property type="match status" value="1"/>
</dbReference>
<evidence type="ECO:0000256" key="10">
    <source>
        <dbReference type="ARBA" id="ARBA00069654"/>
    </source>
</evidence>
<name>A0AAY4EPL4_9TELE</name>
<dbReference type="GO" id="GO:0003677">
    <property type="term" value="F:DNA binding"/>
    <property type="evidence" value="ECO:0007669"/>
    <property type="project" value="UniProtKB-KW"/>
</dbReference>
<evidence type="ECO:0000256" key="5">
    <source>
        <dbReference type="ARBA" id="ARBA00022705"/>
    </source>
</evidence>
<reference evidence="14 15" key="1">
    <citation type="submission" date="2020-06" db="EMBL/GenBank/DDBJ databases">
        <authorList>
            <consortium name="Wellcome Sanger Institute Data Sharing"/>
        </authorList>
    </citation>
    <scope>NUCLEOTIDE SEQUENCE [LARGE SCALE GENOMIC DNA]</scope>
</reference>